<evidence type="ECO:0000313" key="5">
    <source>
        <dbReference type="Proteomes" id="UP000220752"/>
    </source>
</evidence>
<dbReference type="Pfam" id="PF26079">
    <property type="entry name" value="Baseplate_J_C"/>
    <property type="match status" value="1"/>
</dbReference>
<feature type="domain" description="Baseplate J-like central" evidence="2">
    <location>
        <begin position="180"/>
        <end position="237"/>
    </location>
</feature>
<keyword evidence="5" id="KW-1185">Reference proteome</keyword>
<evidence type="ECO:0000256" key="1">
    <source>
        <dbReference type="ARBA" id="ARBA00038087"/>
    </source>
</evidence>
<sequence>MFEEMTYEKILRDVLDNAPDGIDTRQGSIFYDAVAGPCLKIAKLYTDIGIARKMASIATATGDDLDDKADEYGVTRHAATPAKYRFSFEGTTPDTGTRFYNDGRYFLLRYNTLEGEYYLEAEVPGEAGNVVYAGTAAIPVNEIEGLKNAKFGEIYENGADREKDESLRTRVQEKIAGPAENGNKQHYKTWCESIDGIGHARIYPLWNGPNTVKAVLIDSSGRACSSSKIAEVQNYIDPATNGYTATVDGCTYTVGDGLGEGVANLGAHFTAVSAHEIKIDIAFEADLASGFTPQEVQEQAKEAIDAYLKDTVLTTAAAEDVVIRAARIGAIIIGLDCVLDYKKLTLNGGTENIKPGADFIPVAGEVTVTT</sequence>
<dbReference type="InterPro" id="IPR058531">
    <property type="entry name" value="Baseplate_J_M"/>
</dbReference>
<dbReference type="EMBL" id="NMTQ01000037">
    <property type="protein sequence ID" value="PDX57444.1"/>
    <property type="molecule type" value="Genomic_DNA"/>
</dbReference>
<dbReference type="AlphaFoldDB" id="A0A2A6Z7V3"/>
<dbReference type="InterPro" id="IPR058530">
    <property type="entry name" value="Baseplate_J-like_C"/>
</dbReference>
<organism evidence="4 5">
    <name type="scientific">Faecalibacterium langellae</name>
    <dbReference type="NCBI Taxonomy" id="3435293"/>
    <lineage>
        <taxon>Bacteria</taxon>
        <taxon>Bacillati</taxon>
        <taxon>Bacillota</taxon>
        <taxon>Clostridia</taxon>
        <taxon>Eubacteriales</taxon>
        <taxon>Oscillospiraceae</taxon>
        <taxon>Faecalibacterium</taxon>
    </lineage>
</organism>
<dbReference type="PANTHER" id="PTHR37829">
    <property type="entry name" value="PHAGE-LIKE ELEMENT PBSX PROTEIN XKDT"/>
    <property type="match status" value="1"/>
</dbReference>
<name>A0A2A6Z7V3_9FIRM</name>
<dbReference type="Proteomes" id="UP000220752">
    <property type="component" value="Unassembled WGS sequence"/>
</dbReference>
<comment type="similarity">
    <text evidence="1">Belongs to the Mu gp47/PBSX XkdT family.</text>
</comment>
<proteinExistence type="inferred from homology"/>
<dbReference type="InterPro" id="IPR052399">
    <property type="entry name" value="Phage_Baseplate_Assmbl_Protein"/>
</dbReference>
<gene>
    <name evidence="4" type="ORF">CGS46_13050</name>
</gene>
<accession>A0A2A6Z7V3</accession>
<evidence type="ECO:0000259" key="3">
    <source>
        <dbReference type="Pfam" id="PF26079"/>
    </source>
</evidence>
<feature type="domain" description="Baseplate J-like C-terminal" evidence="3">
    <location>
        <begin position="279"/>
        <end position="369"/>
    </location>
</feature>
<reference evidence="4 5" key="1">
    <citation type="journal article" date="2017" name="Front. Microbiol.">
        <title>New Insights into the Diversity of the Genus Faecalibacterium.</title>
        <authorList>
            <person name="Benevides L."/>
            <person name="Burman S."/>
            <person name="Martin R."/>
            <person name="Robert V."/>
            <person name="Thomas M."/>
            <person name="Miquel S."/>
            <person name="Chain F."/>
            <person name="Sokol H."/>
            <person name="Bermudez-Humaran L.G."/>
            <person name="Morrison M."/>
            <person name="Langella P."/>
            <person name="Azevedo V.A."/>
            <person name="Chatel J.M."/>
            <person name="Soares S."/>
        </authorList>
    </citation>
    <scope>NUCLEOTIDE SEQUENCE [LARGE SCALE GENOMIC DNA]</scope>
    <source>
        <strain evidence="5">CNCM I-4540</strain>
    </source>
</reference>
<dbReference type="PANTHER" id="PTHR37829:SF3">
    <property type="entry name" value="PROTEIN JAYE-RELATED"/>
    <property type="match status" value="1"/>
</dbReference>
<dbReference type="Pfam" id="PF26078">
    <property type="entry name" value="Baseplate_J_M"/>
    <property type="match status" value="1"/>
</dbReference>
<comment type="caution">
    <text evidence="4">The sequence shown here is derived from an EMBL/GenBank/DDBJ whole genome shotgun (WGS) entry which is preliminary data.</text>
</comment>
<evidence type="ECO:0000313" key="4">
    <source>
        <dbReference type="EMBL" id="PDX57444.1"/>
    </source>
</evidence>
<protein>
    <submittedName>
        <fullName evidence="4">Uncharacterized protein</fullName>
    </submittedName>
</protein>
<evidence type="ECO:0000259" key="2">
    <source>
        <dbReference type="Pfam" id="PF26078"/>
    </source>
</evidence>